<name>A0A0A9G428_ARUDO</name>
<dbReference type="EMBL" id="GBRH01180600">
    <property type="protein sequence ID" value="JAE17296.1"/>
    <property type="molecule type" value="Transcribed_RNA"/>
</dbReference>
<sequence>MVLNYKRESQRRKFCFSSSKYFHTVRN</sequence>
<dbReference type="AlphaFoldDB" id="A0A0A9G428"/>
<proteinExistence type="predicted"/>
<protein>
    <submittedName>
        <fullName evidence="1">Uncharacterized protein</fullName>
    </submittedName>
</protein>
<accession>A0A0A9G428</accession>
<reference evidence="1" key="2">
    <citation type="journal article" date="2015" name="Data Brief">
        <title>Shoot transcriptome of the giant reed, Arundo donax.</title>
        <authorList>
            <person name="Barrero R.A."/>
            <person name="Guerrero F.D."/>
            <person name="Moolhuijzen P."/>
            <person name="Goolsby J.A."/>
            <person name="Tidwell J."/>
            <person name="Bellgard S.E."/>
            <person name="Bellgard M.I."/>
        </authorList>
    </citation>
    <scope>NUCLEOTIDE SEQUENCE</scope>
    <source>
        <tissue evidence="1">Shoot tissue taken approximately 20 cm above the soil surface</tissue>
    </source>
</reference>
<evidence type="ECO:0000313" key="1">
    <source>
        <dbReference type="EMBL" id="JAE17296.1"/>
    </source>
</evidence>
<reference evidence="1" key="1">
    <citation type="submission" date="2014-09" db="EMBL/GenBank/DDBJ databases">
        <authorList>
            <person name="Magalhaes I.L.F."/>
            <person name="Oliveira U."/>
            <person name="Santos F.R."/>
            <person name="Vidigal T.H.D.A."/>
            <person name="Brescovit A.D."/>
            <person name="Santos A.J."/>
        </authorList>
    </citation>
    <scope>NUCLEOTIDE SEQUENCE</scope>
    <source>
        <tissue evidence="1">Shoot tissue taken approximately 20 cm above the soil surface</tissue>
    </source>
</reference>
<organism evidence="1">
    <name type="scientific">Arundo donax</name>
    <name type="common">Giant reed</name>
    <name type="synonym">Donax arundinaceus</name>
    <dbReference type="NCBI Taxonomy" id="35708"/>
    <lineage>
        <taxon>Eukaryota</taxon>
        <taxon>Viridiplantae</taxon>
        <taxon>Streptophyta</taxon>
        <taxon>Embryophyta</taxon>
        <taxon>Tracheophyta</taxon>
        <taxon>Spermatophyta</taxon>
        <taxon>Magnoliopsida</taxon>
        <taxon>Liliopsida</taxon>
        <taxon>Poales</taxon>
        <taxon>Poaceae</taxon>
        <taxon>PACMAD clade</taxon>
        <taxon>Arundinoideae</taxon>
        <taxon>Arundineae</taxon>
        <taxon>Arundo</taxon>
    </lineage>
</organism>